<organism evidence="2 3">
    <name type="scientific">Parachlamydia acanthamoebae</name>
    <dbReference type="NCBI Taxonomy" id="83552"/>
    <lineage>
        <taxon>Bacteria</taxon>
        <taxon>Pseudomonadati</taxon>
        <taxon>Chlamydiota</taxon>
        <taxon>Chlamydiia</taxon>
        <taxon>Parachlamydiales</taxon>
        <taxon>Parachlamydiaceae</taxon>
        <taxon>Parachlamydia</taxon>
    </lineage>
</organism>
<comment type="caution">
    <text evidence="2">The sequence shown here is derived from an EMBL/GenBank/DDBJ whole genome shotgun (WGS) entry which is preliminary data.</text>
</comment>
<accession>A0A0C1C4M9</accession>
<proteinExistence type="predicted"/>
<evidence type="ECO:0000256" key="1">
    <source>
        <dbReference type="SAM" id="Coils"/>
    </source>
</evidence>
<name>A0A0C1C4M9_9BACT</name>
<protein>
    <submittedName>
        <fullName evidence="2">Uncharacterized protein</fullName>
    </submittedName>
</protein>
<feature type="coiled-coil region" evidence="1">
    <location>
        <begin position="571"/>
        <end position="598"/>
    </location>
</feature>
<keyword evidence="1" id="KW-0175">Coiled coil</keyword>
<sequence length="957" mass="99496">MSIPGSDANLNPLKSPITDPYYDSTIQPSTNTSVTVSSSTQTLIDSLSSSSADAATQSSNLVLVGPSGSPLLPTPSTHVNYGDFLQLIQSVTDTLKQTNYQNQAQDYLMDKDMYLENALAAQYLIQLYTTLVAFSSQIQSLVGQENDAVASLNAARAQLNNTIQSGRAEDVAQINAMNAATTAYLNGGSLQDYNSAVATYNNYITTRNVELSAAQTTYNSAVDTYNAQVSQNNAQLAQLNVEAAKLGITLTLSNQSTVGYAYPTLPGVVTNPPSYVDTPIDGLPLLPSITNTDNQSSILTTYYQPVVAALLPLIQNSVAQMNLNNAYLDLQYYYLAGRAPNLPNAYIQQAVQSATGNSSTAVSAGSSLATLGSLAQSNSSIGRVLSDGLYKLTTLQDSQPLSPRLYDELVLNTVQLLGQVSAYASLPATSSLAQQAGLIPPESPAVGLSVGYGVLKGVVGSISGESYKTALGGLISANASEAGLSEQGIAQAQRVLTATTNLAILQIALVQAAVALQSPGLVSQFLSNLENLPNNSVLLASSSNGSQTNDVLQNAVSRSLLSSALAAEAAKQGLEVNAQAINNALANAQNQLNANVNNPNTLQNALSQEFQQAGLSSAQANALAALTVAELGGSANLPFLNGVFSGVIDSANLPISTLAANVGVGNVSSGIIEQAIQSSLAKASSPDSFQLALNTALTQAGLTSDTAASVSRNLTVALAQSTFTQALGSNLVNLNLLQASVAQSLQNQNASTTTDNAATQANAAVTAAVGHGPRAGSVADLKNILAQELINQGIAEEQAKAIAQSAIVDYANPEANPLESGSLTRTLQPQELAQQVFSRVFGLASDLGPSSAQKLASNYTLALLGLSTQGELTDREQAQPAASVLSLFKQQLQELSSAGQLEIFKQWVSQMRDLTNPNLELAQFLSQIKEPATVLLSTAIPSTGMQQLKRPIDSLQV</sequence>
<dbReference type="OMA" id="QIKEPAT"/>
<dbReference type="EMBL" id="JSAM01000133">
    <property type="protein sequence ID" value="KIA76080.1"/>
    <property type="molecule type" value="Genomic_DNA"/>
</dbReference>
<dbReference type="AlphaFoldDB" id="A0A0C1C4M9"/>
<dbReference type="Proteomes" id="UP000031307">
    <property type="component" value="Unassembled WGS sequence"/>
</dbReference>
<evidence type="ECO:0000313" key="2">
    <source>
        <dbReference type="EMBL" id="KIA76080.1"/>
    </source>
</evidence>
<evidence type="ECO:0000313" key="3">
    <source>
        <dbReference type="Proteomes" id="UP000031307"/>
    </source>
</evidence>
<dbReference type="RefSeq" id="WP_013924402.1">
    <property type="nucleotide sequence ID" value="NZ_JSAM01000133.1"/>
</dbReference>
<reference evidence="2 3" key="1">
    <citation type="journal article" date="2014" name="Mol. Biol. Evol.">
        <title>Massive expansion of Ubiquitination-related gene families within the Chlamydiae.</title>
        <authorList>
            <person name="Domman D."/>
            <person name="Collingro A."/>
            <person name="Lagkouvardos I."/>
            <person name="Gehre L."/>
            <person name="Weinmaier T."/>
            <person name="Rattei T."/>
            <person name="Subtil A."/>
            <person name="Horn M."/>
        </authorList>
    </citation>
    <scope>NUCLEOTIDE SEQUENCE [LARGE SCALE GENOMIC DNA]</scope>
    <source>
        <strain evidence="2 3">OEW1</strain>
    </source>
</reference>
<gene>
    <name evidence="2" type="ORF">DB43_AX00020</name>
</gene>
<dbReference type="PATRIC" id="fig|83552.4.peg.2805"/>